<feature type="domain" description="Cyclin C-terminal" evidence="6">
    <location>
        <begin position="177"/>
        <end position="291"/>
    </location>
</feature>
<keyword evidence="3" id="KW-0131">Cell cycle</keyword>
<dbReference type="GO" id="GO:0016538">
    <property type="term" value="F:cyclin-dependent protein serine/threonine kinase regulator activity"/>
    <property type="evidence" value="ECO:0007669"/>
    <property type="project" value="InterPro"/>
</dbReference>
<evidence type="ECO:0000256" key="3">
    <source>
        <dbReference type="ARBA" id="ARBA00023306"/>
    </source>
</evidence>
<dbReference type="SMART" id="SM01332">
    <property type="entry name" value="Cyclin_C"/>
    <property type="match status" value="1"/>
</dbReference>
<feature type="domain" description="Cyclin-like" evidence="5">
    <location>
        <begin position="181"/>
        <end position="262"/>
    </location>
</feature>
<proteinExistence type="inferred from homology"/>
<dbReference type="OMA" id="PAIDFCK"/>
<evidence type="ECO:0000313" key="7">
    <source>
        <dbReference type="EMBL" id="ELA41204.1"/>
    </source>
</evidence>
<dbReference type="InterPro" id="IPR039361">
    <property type="entry name" value="Cyclin"/>
</dbReference>
<dbReference type="InterPro" id="IPR013763">
    <property type="entry name" value="Cyclin-like_dom"/>
</dbReference>
<comment type="similarity">
    <text evidence="4">Belongs to the cyclin family.</text>
</comment>
<dbReference type="GO" id="GO:0051301">
    <property type="term" value="P:cell division"/>
    <property type="evidence" value="ECO:0007669"/>
    <property type="project" value="UniProtKB-KW"/>
</dbReference>
<keyword evidence="8" id="KW-1185">Reference proteome</keyword>
<dbReference type="OrthoDB" id="5590282at2759"/>
<evidence type="ECO:0000256" key="2">
    <source>
        <dbReference type="ARBA" id="ARBA00023127"/>
    </source>
</evidence>
<accession>L2GKQ4</accession>
<dbReference type="InParanoid" id="L2GKQ4"/>
<keyword evidence="1" id="KW-0132">Cell division</keyword>
<dbReference type="EMBL" id="JH370148">
    <property type="protein sequence ID" value="ELA41204.1"/>
    <property type="molecule type" value="Genomic_DNA"/>
</dbReference>
<dbReference type="AlphaFoldDB" id="L2GKQ4"/>
<evidence type="ECO:0000259" key="5">
    <source>
        <dbReference type="SMART" id="SM00385"/>
    </source>
</evidence>
<dbReference type="PANTHER" id="PTHR10177">
    <property type="entry name" value="CYCLINS"/>
    <property type="match status" value="1"/>
</dbReference>
<dbReference type="SMART" id="SM00385">
    <property type="entry name" value="CYCLIN"/>
    <property type="match status" value="2"/>
</dbReference>
<evidence type="ECO:0000256" key="4">
    <source>
        <dbReference type="RuleBase" id="RU000383"/>
    </source>
</evidence>
<dbReference type="VEuPathDB" id="MicrosporidiaDB:VICG_01803"/>
<keyword evidence="2 4" id="KW-0195">Cyclin</keyword>
<name>L2GKQ4_VITCO</name>
<dbReference type="InterPro" id="IPR048258">
    <property type="entry name" value="Cyclins_cyclin-box"/>
</dbReference>
<evidence type="ECO:0000313" key="8">
    <source>
        <dbReference type="Proteomes" id="UP000011082"/>
    </source>
</evidence>
<dbReference type="RefSeq" id="XP_007605248.1">
    <property type="nucleotide sequence ID" value="XM_007605186.1"/>
</dbReference>
<protein>
    <submittedName>
        <fullName evidence="7">Uncharacterized protein</fullName>
    </submittedName>
</protein>
<dbReference type="Pfam" id="PF02984">
    <property type="entry name" value="Cyclin_C"/>
    <property type="match status" value="1"/>
</dbReference>
<organism evidence="7 8">
    <name type="scientific">Vittaforma corneae (strain ATCC 50505)</name>
    <name type="common">Microsporidian parasite</name>
    <name type="synonym">Nosema corneum</name>
    <dbReference type="NCBI Taxonomy" id="993615"/>
    <lineage>
        <taxon>Eukaryota</taxon>
        <taxon>Fungi</taxon>
        <taxon>Fungi incertae sedis</taxon>
        <taxon>Microsporidia</taxon>
        <taxon>Nosematidae</taxon>
        <taxon>Vittaforma</taxon>
    </lineage>
</organism>
<evidence type="ECO:0000259" key="6">
    <source>
        <dbReference type="SMART" id="SM01332"/>
    </source>
</evidence>
<dbReference type="InterPro" id="IPR046965">
    <property type="entry name" value="Cyclin_A/B-like"/>
</dbReference>
<dbReference type="FunFam" id="1.10.472.10:FF:000001">
    <property type="entry name" value="G2/mitotic-specific cyclin"/>
    <property type="match status" value="1"/>
</dbReference>
<dbReference type="SUPFAM" id="SSF47954">
    <property type="entry name" value="Cyclin-like"/>
    <property type="match status" value="2"/>
</dbReference>
<dbReference type="FunCoup" id="L2GKQ4">
    <property type="interactions" value="224"/>
</dbReference>
<sequence length="298" mass="35190">MAITRKAFAEPLKNITNRQTNTTKTQLSEPEKGILNSHLHSDENEICAVSKYKKQIESYFEGLDIIFNFHEKDISFEMRSLLVDWVIATHEKLNLCDDTLHFSIFLIDRFLNGRSISTNKLQLVGITALFIASKIEEVICPDLNSFVLLTENNFSEIEIKKAEKYMLYSLDYDIKYVNPLYFLRRVSKANNYEKKSRKMAKYFLELMTLYQEFYNFKKSIVCTAAMYLARKICQSDINKNLFFMYSKLDRDAIKECFDLLVKLIFTEPRYPNLEQKYEKEPMFSVNIIAREFAKTHFN</sequence>
<dbReference type="Proteomes" id="UP000011082">
    <property type="component" value="Unassembled WGS sequence"/>
</dbReference>
<dbReference type="Pfam" id="PF00134">
    <property type="entry name" value="Cyclin_N"/>
    <property type="match status" value="1"/>
</dbReference>
<dbReference type="HOGENOM" id="CLU_020695_2_4_1"/>
<dbReference type="GO" id="GO:0044772">
    <property type="term" value="P:mitotic cell cycle phase transition"/>
    <property type="evidence" value="ECO:0007669"/>
    <property type="project" value="InterPro"/>
</dbReference>
<dbReference type="GeneID" id="19882513"/>
<dbReference type="InterPro" id="IPR004367">
    <property type="entry name" value="Cyclin_C-dom"/>
</dbReference>
<dbReference type="PIRSF" id="PIRSF001771">
    <property type="entry name" value="Cyclin_A_B_D_E"/>
    <property type="match status" value="1"/>
</dbReference>
<dbReference type="InterPro" id="IPR006671">
    <property type="entry name" value="Cyclin_N"/>
</dbReference>
<dbReference type="InterPro" id="IPR036915">
    <property type="entry name" value="Cyclin-like_sf"/>
</dbReference>
<dbReference type="STRING" id="993615.L2GKQ4"/>
<dbReference type="PROSITE" id="PS00292">
    <property type="entry name" value="CYCLINS"/>
    <property type="match status" value="1"/>
</dbReference>
<feature type="domain" description="Cyclin-like" evidence="5">
    <location>
        <begin position="84"/>
        <end position="168"/>
    </location>
</feature>
<reference evidence="8" key="1">
    <citation type="submission" date="2011-05" db="EMBL/GenBank/DDBJ databases">
        <title>The genome sequence of Vittaforma corneae strain ATCC 50505.</title>
        <authorList>
            <consortium name="The Broad Institute Genome Sequencing Platform"/>
            <person name="Cuomo C."/>
            <person name="Didier E."/>
            <person name="Bowers L."/>
            <person name="Young S.K."/>
            <person name="Zeng Q."/>
            <person name="Gargeya S."/>
            <person name="Fitzgerald M."/>
            <person name="Haas B."/>
            <person name="Abouelleil A."/>
            <person name="Alvarado L."/>
            <person name="Arachchi H.M."/>
            <person name="Berlin A."/>
            <person name="Chapman S.B."/>
            <person name="Gearin G."/>
            <person name="Goldberg J."/>
            <person name="Griggs A."/>
            <person name="Gujja S."/>
            <person name="Hansen M."/>
            <person name="Heiman D."/>
            <person name="Howarth C."/>
            <person name="Larimer J."/>
            <person name="Lui A."/>
            <person name="MacDonald P.J.P."/>
            <person name="McCowen C."/>
            <person name="Montmayeur A."/>
            <person name="Murphy C."/>
            <person name="Neiman D."/>
            <person name="Pearson M."/>
            <person name="Priest M."/>
            <person name="Roberts A."/>
            <person name="Saif S."/>
            <person name="Shea T."/>
            <person name="Sisk P."/>
            <person name="Stolte C."/>
            <person name="Sykes S."/>
            <person name="Wortman J."/>
            <person name="Nusbaum C."/>
            <person name="Birren B."/>
        </authorList>
    </citation>
    <scope>NUCLEOTIDE SEQUENCE [LARGE SCALE GENOMIC DNA]</scope>
    <source>
        <strain evidence="8">ATCC 50505</strain>
    </source>
</reference>
<evidence type="ECO:0000256" key="1">
    <source>
        <dbReference type="ARBA" id="ARBA00022618"/>
    </source>
</evidence>
<gene>
    <name evidence="7" type="ORF">VICG_01803</name>
</gene>
<dbReference type="Gene3D" id="1.10.472.10">
    <property type="entry name" value="Cyclin-like"/>
    <property type="match status" value="2"/>
</dbReference>